<dbReference type="Proteomes" id="UP001431783">
    <property type="component" value="Unassembled WGS sequence"/>
</dbReference>
<sequence>MLPSGFLVIATVILLGSVQSADIGVIEEYDHSAIPNNQKQARLELGYDNFKTVKSSKSSDIHGNNWDIH</sequence>
<keyword evidence="3" id="KW-1185">Reference proteome</keyword>
<name>A0AAW1U015_9CUCU</name>
<dbReference type="AlphaFoldDB" id="A0AAW1U015"/>
<evidence type="ECO:0000313" key="3">
    <source>
        <dbReference type="Proteomes" id="UP001431783"/>
    </source>
</evidence>
<feature type="signal peptide" evidence="1">
    <location>
        <begin position="1"/>
        <end position="20"/>
    </location>
</feature>
<gene>
    <name evidence="2" type="ORF">WA026_002162</name>
</gene>
<reference evidence="2 3" key="1">
    <citation type="submission" date="2023-03" db="EMBL/GenBank/DDBJ databases">
        <title>Genome insight into feeding habits of ladybird beetles.</title>
        <authorList>
            <person name="Li H.-S."/>
            <person name="Huang Y.-H."/>
            <person name="Pang H."/>
        </authorList>
    </citation>
    <scope>NUCLEOTIDE SEQUENCE [LARGE SCALE GENOMIC DNA]</scope>
    <source>
        <strain evidence="2">SYSU_2023b</strain>
        <tissue evidence="2">Whole body</tissue>
    </source>
</reference>
<proteinExistence type="predicted"/>
<evidence type="ECO:0000313" key="2">
    <source>
        <dbReference type="EMBL" id="KAK9873801.1"/>
    </source>
</evidence>
<feature type="chain" id="PRO_5043519909" evidence="1">
    <location>
        <begin position="21"/>
        <end position="69"/>
    </location>
</feature>
<accession>A0AAW1U015</accession>
<comment type="caution">
    <text evidence="2">The sequence shown here is derived from an EMBL/GenBank/DDBJ whole genome shotgun (WGS) entry which is preliminary data.</text>
</comment>
<organism evidence="2 3">
    <name type="scientific">Henosepilachna vigintioctopunctata</name>
    <dbReference type="NCBI Taxonomy" id="420089"/>
    <lineage>
        <taxon>Eukaryota</taxon>
        <taxon>Metazoa</taxon>
        <taxon>Ecdysozoa</taxon>
        <taxon>Arthropoda</taxon>
        <taxon>Hexapoda</taxon>
        <taxon>Insecta</taxon>
        <taxon>Pterygota</taxon>
        <taxon>Neoptera</taxon>
        <taxon>Endopterygota</taxon>
        <taxon>Coleoptera</taxon>
        <taxon>Polyphaga</taxon>
        <taxon>Cucujiformia</taxon>
        <taxon>Coccinelloidea</taxon>
        <taxon>Coccinellidae</taxon>
        <taxon>Epilachninae</taxon>
        <taxon>Epilachnini</taxon>
        <taxon>Henosepilachna</taxon>
    </lineage>
</organism>
<keyword evidence="1" id="KW-0732">Signal</keyword>
<evidence type="ECO:0000256" key="1">
    <source>
        <dbReference type="SAM" id="SignalP"/>
    </source>
</evidence>
<dbReference type="EMBL" id="JARQZJ010000031">
    <property type="protein sequence ID" value="KAK9873801.1"/>
    <property type="molecule type" value="Genomic_DNA"/>
</dbReference>
<protein>
    <submittedName>
        <fullName evidence="2">Uncharacterized protein</fullName>
    </submittedName>
</protein>